<dbReference type="FunFam" id="3.40.50.1970:FF:000003">
    <property type="entry name" value="Alcohol dehydrogenase, iron-containing"/>
    <property type="match status" value="1"/>
</dbReference>
<protein>
    <submittedName>
        <fullName evidence="4">Iron-containing alcohol dehydrogenase</fullName>
    </submittedName>
</protein>
<feature type="domain" description="Fe-containing alcohol dehydrogenase-like C-terminal" evidence="3">
    <location>
        <begin position="204"/>
        <end position="398"/>
    </location>
</feature>
<evidence type="ECO:0000313" key="5">
    <source>
        <dbReference type="Proteomes" id="UP000003240"/>
    </source>
</evidence>
<sequence>MWEREIDIHQVAEVRTKTTTYLGAGAINKMSDIAAALTGRGIKKAVVVTGKGSYIKSGAWDVVKKALDEKGIGYVVYNKITPNPTADQVDEAVKIARDFGATAVIAIGGGSPIDAGKGVAILLAYPDQTARDLCEFKFSVEKAVPVIAVNLTHGTGTEVDRFAVITIPEKEFKPVLAFDCIYPLYSIDDPALMTLLPPDQTSYVSVDAVNHVIEAATTKAGNPLAVSLAKETIDIVARYLPQARKDPGDLAARYHLLYASLIAGVAFDNGLLHLTHALEHPLSGLKPELAHGLGLGILLPAVVKQIYPAKAGILAAILAPLVPGLQGTPDEAAQAHDGLKKWLKQVGIKQHLTEEGFTAKDIDRLVELAFDTPSLGLLLSMAPVEASRDVVRTIYEDSL</sequence>
<dbReference type="eggNOG" id="COG1454">
    <property type="taxonomic scope" value="Bacteria"/>
</dbReference>
<dbReference type="Pfam" id="PF25137">
    <property type="entry name" value="ADH_Fe_C"/>
    <property type="match status" value="1"/>
</dbReference>
<dbReference type="GO" id="GO:0046872">
    <property type="term" value="F:metal ion binding"/>
    <property type="evidence" value="ECO:0007669"/>
    <property type="project" value="InterPro"/>
</dbReference>
<dbReference type="InterPro" id="IPR001670">
    <property type="entry name" value="ADH_Fe/GldA"/>
</dbReference>
<reference evidence="4 5" key="1">
    <citation type="journal article" date="2011" name="EMBO J.">
        <title>Structural diversity of bacterial flagellar motors.</title>
        <authorList>
            <person name="Chen S."/>
            <person name="Beeby M."/>
            <person name="Murphy G.E."/>
            <person name="Leadbetter J.R."/>
            <person name="Hendrixson D.R."/>
            <person name="Briegel A."/>
            <person name="Li Z."/>
            <person name="Shi J."/>
            <person name="Tocheva E.I."/>
            <person name="Muller A."/>
            <person name="Dobro M.J."/>
            <person name="Jensen G.J."/>
        </authorList>
    </citation>
    <scope>NUCLEOTIDE SEQUENCE [LARGE SCALE GENOMIC DNA]</scope>
    <source>
        <strain evidence="4 5">DSM 6540</strain>
    </source>
</reference>
<evidence type="ECO:0000259" key="2">
    <source>
        <dbReference type="Pfam" id="PF00465"/>
    </source>
</evidence>
<dbReference type="PANTHER" id="PTHR43633">
    <property type="entry name" value="ALCOHOL DEHYDROGENASE YQHD"/>
    <property type="match status" value="1"/>
</dbReference>
<dbReference type="CDD" id="cd08186">
    <property type="entry name" value="Fe-ADH-like"/>
    <property type="match status" value="1"/>
</dbReference>
<dbReference type="Gene3D" id="3.40.50.1970">
    <property type="match status" value="1"/>
</dbReference>
<dbReference type="EMBL" id="AFGF01000085">
    <property type="protein sequence ID" value="EGO63829.1"/>
    <property type="molecule type" value="Genomic_DNA"/>
</dbReference>
<accession>F7NJ81</accession>
<dbReference type="GO" id="GO:0008106">
    <property type="term" value="F:alcohol dehydrogenase (NADP+) activity"/>
    <property type="evidence" value="ECO:0007669"/>
    <property type="project" value="TreeGrafter"/>
</dbReference>
<dbReference type="InterPro" id="IPR045910">
    <property type="entry name" value="AdhA-like"/>
</dbReference>
<evidence type="ECO:0000313" key="4">
    <source>
        <dbReference type="EMBL" id="EGO63829.1"/>
    </source>
</evidence>
<evidence type="ECO:0000256" key="1">
    <source>
        <dbReference type="ARBA" id="ARBA00023002"/>
    </source>
</evidence>
<dbReference type="Proteomes" id="UP000003240">
    <property type="component" value="Unassembled WGS sequence"/>
</dbReference>
<dbReference type="GO" id="GO:0005829">
    <property type="term" value="C:cytosol"/>
    <property type="evidence" value="ECO:0007669"/>
    <property type="project" value="TreeGrafter"/>
</dbReference>
<dbReference type="Gene3D" id="1.20.1090.10">
    <property type="entry name" value="Dehydroquinate synthase-like - alpha domain"/>
    <property type="match status" value="1"/>
</dbReference>
<keyword evidence="5" id="KW-1185">Reference proteome</keyword>
<evidence type="ECO:0000259" key="3">
    <source>
        <dbReference type="Pfam" id="PF25137"/>
    </source>
</evidence>
<comment type="caution">
    <text evidence="4">The sequence shown here is derived from an EMBL/GenBank/DDBJ whole genome shotgun (WGS) entry which is preliminary data.</text>
</comment>
<organism evidence="4 5">
    <name type="scientific">Acetonema longum DSM 6540</name>
    <dbReference type="NCBI Taxonomy" id="1009370"/>
    <lineage>
        <taxon>Bacteria</taxon>
        <taxon>Bacillati</taxon>
        <taxon>Bacillota</taxon>
        <taxon>Negativicutes</taxon>
        <taxon>Acetonemataceae</taxon>
        <taxon>Acetonema</taxon>
    </lineage>
</organism>
<name>F7NJ81_9FIRM</name>
<dbReference type="GO" id="GO:1990362">
    <property type="term" value="F:butanol dehydrogenase (NAD+) activity"/>
    <property type="evidence" value="ECO:0007669"/>
    <property type="project" value="InterPro"/>
</dbReference>
<feature type="domain" description="Alcohol dehydrogenase iron-type/glycerol dehydrogenase GldA" evidence="2">
    <location>
        <begin position="19"/>
        <end position="190"/>
    </location>
</feature>
<dbReference type="GO" id="GO:1990002">
    <property type="term" value="F:methylglyoxal reductase (NADPH) (acetol producing) activity"/>
    <property type="evidence" value="ECO:0007669"/>
    <property type="project" value="TreeGrafter"/>
</dbReference>
<proteinExistence type="predicted"/>
<dbReference type="OrthoDB" id="1623957at2"/>
<dbReference type="STRING" id="1009370.ALO_10684"/>
<dbReference type="Pfam" id="PF00465">
    <property type="entry name" value="Fe-ADH"/>
    <property type="match status" value="1"/>
</dbReference>
<dbReference type="SUPFAM" id="SSF56796">
    <property type="entry name" value="Dehydroquinate synthase-like"/>
    <property type="match status" value="1"/>
</dbReference>
<dbReference type="InterPro" id="IPR044731">
    <property type="entry name" value="BDH-like"/>
</dbReference>
<dbReference type="InterPro" id="IPR056798">
    <property type="entry name" value="ADH_Fe_C"/>
</dbReference>
<dbReference type="PANTHER" id="PTHR43633:SF1">
    <property type="entry name" value="ALCOHOL DEHYDROGENASE YQHD"/>
    <property type="match status" value="1"/>
</dbReference>
<dbReference type="AlphaFoldDB" id="F7NJ81"/>
<dbReference type="RefSeq" id="WP_004095344.1">
    <property type="nucleotide sequence ID" value="NZ_AFGF01000085.1"/>
</dbReference>
<keyword evidence="1" id="KW-0560">Oxidoreductase</keyword>
<gene>
    <name evidence="4" type="ORF">ALO_10684</name>
</gene>